<organism evidence="3 4">
    <name type="scientific">Rugosimonospora acidiphila</name>
    <dbReference type="NCBI Taxonomy" id="556531"/>
    <lineage>
        <taxon>Bacteria</taxon>
        <taxon>Bacillati</taxon>
        <taxon>Actinomycetota</taxon>
        <taxon>Actinomycetes</taxon>
        <taxon>Micromonosporales</taxon>
        <taxon>Micromonosporaceae</taxon>
        <taxon>Rugosimonospora</taxon>
    </lineage>
</organism>
<feature type="region of interest" description="Disordered" evidence="1">
    <location>
        <begin position="134"/>
        <end position="171"/>
    </location>
</feature>
<evidence type="ECO:0000313" key="4">
    <source>
        <dbReference type="Proteomes" id="UP001501570"/>
    </source>
</evidence>
<evidence type="ECO:0000256" key="1">
    <source>
        <dbReference type="SAM" id="MobiDB-lite"/>
    </source>
</evidence>
<keyword evidence="4" id="KW-1185">Reference proteome</keyword>
<feature type="domain" description="FAD-binding" evidence="2">
    <location>
        <begin position="167"/>
        <end position="361"/>
    </location>
</feature>
<dbReference type="PANTHER" id="PTHR43422:SF3">
    <property type="entry name" value="THIAMINE THIAZOLE SYNTHASE"/>
    <property type="match status" value="1"/>
</dbReference>
<dbReference type="InterPro" id="IPR036188">
    <property type="entry name" value="FAD/NAD-bd_sf"/>
</dbReference>
<accession>A0ABP9SNS7</accession>
<reference evidence="4" key="1">
    <citation type="journal article" date="2019" name="Int. J. Syst. Evol. Microbiol.">
        <title>The Global Catalogue of Microorganisms (GCM) 10K type strain sequencing project: providing services to taxonomists for standard genome sequencing and annotation.</title>
        <authorList>
            <consortium name="The Broad Institute Genomics Platform"/>
            <consortium name="The Broad Institute Genome Sequencing Center for Infectious Disease"/>
            <person name="Wu L."/>
            <person name="Ma J."/>
        </authorList>
    </citation>
    <scope>NUCLEOTIDE SEQUENCE [LARGE SCALE GENOMIC DNA]</scope>
    <source>
        <strain evidence="4">JCM 18304</strain>
    </source>
</reference>
<proteinExistence type="predicted"/>
<dbReference type="Gene3D" id="3.50.50.60">
    <property type="entry name" value="FAD/NAD(P)-binding domain"/>
    <property type="match status" value="1"/>
</dbReference>
<feature type="compositionally biased region" description="Gly residues" evidence="1">
    <location>
        <begin position="148"/>
        <end position="164"/>
    </location>
</feature>
<dbReference type="EMBL" id="BAABJQ010000037">
    <property type="protein sequence ID" value="GAA5199368.1"/>
    <property type="molecule type" value="Genomic_DNA"/>
</dbReference>
<evidence type="ECO:0000313" key="3">
    <source>
        <dbReference type="EMBL" id="GAA5199368.1"/>
    </source>
</evidence>
<dbReference type="InterPro" id="IPR002938">
    <property type="entry name" value="FAD-bd"/>
</dbReference>
<name>A0ABP9SNS7_9ACTN</name>
<comment type="caution">
    <text evidence="3">The sequence shown here is derived from an EMBL/GenBank/DDBJ whole genome shotgun (WGS) entry which is preliminary data.</text>
</comment>
<dbReference type="PANTHER" id="PTHR43422">
    <property type="entry name" value="THIAMINE THIAZOLE SYNTHASE"/>
    <property type="match status" value="1"/>
</dbReference>
<gene>
    <name evidence="3" type="ORF">GCM10023322_74870</name>
</gene>
<dbReference type="Pfam" id="PF01494">
    <property type="entry name" value="FAD_binding_3"/>
    <property type="match status" value="1"/>
</dbReference>
<protein>
    <submittedName>
        <fullName evidence="3">FAD-dependent oxidoreductase</fullName>
    </submittedName>
</protein>
<dbReference type="SUPFAM" id="SSF51905">
    <property type="entry name" value="FAD/NAD(P)-binding domain"/>
    <property type="match status" value="1"/>
</dbReference>
<evidence type="ECO:0000259" key="2">
    <source>
        <dbReference type="Pfam" id="PF01494"/>
    </source>
</evidence>
<dbReference type="Proteomes" id="UP001501570">
    <property type="component" value="Unassembled WGS sequence"/>
</dbReference>
<sequence>MCVARALADHVERVTVVDRDRFPDGPEVRGGVPQAHHLHVLVTAGQRALDRLFPGILDELHKAGAVPVEVPTDVLYLTATGWRQRFPATHRLIGASRELIDWTVYQRLSTDERIRFLPAHEVVGLLPAAPRAADAARIDDSTPNDDSGGSGSGGSGSGGGGPAVGGVRLRPRGDAAGAETELVADLVVDASGRGSRAGEWLTTLGYPAPEETRIDSRLGYASRRYVLPDSAVGDWKNILIMPDPPRSGRGAVLYPIENDRWMLTLGGLGEDRPPTDAEEFLDYTRGLRSTIIYDVISQGRPDSAIHGYLRTSNHRRHFETMRSWPLGFLVVGDAACCFNPVYGQGMSVAAQTAVALDEHLRARPAGAPPLDHTAQVVAARCASVAWLIATGADSRLPTATTSTRPGLRDRLSHQYLSRASDVANRDPYVCEVLTDVMHLVAPPTVLTRPKVMARVLRGRPGPRLWTPPERPA</sequence>